<reference evidence="1 2" key="1">
    <citation type="submission" date="2020-02" db="EMBL/GenBank/DDBJ databases">
        <title>Draft genome sequence of Haematococcus lacustris strain NIES-144.</title>
        <authorList>
            <person name="Morimoto D."/>
            <person name="Nakagawa S."/>
            <person name="Yoshida T."/>
            <person name="Sawayama S."/>
        </authorList>
    </citation>
    <scope>NUCLEOTIDE SEQUENCE [LARGE SCALE GENOMIC DNA]</scope>
    <source>
        <strain evidence="1 2">NIES-144</strain>
    </source>
</reference>
<proteinExistence type="predicted"/>
<organism evidence="1 2">
    <name type="scientific">Haematococcus lacustris</name>
    <name type="common">Green alga</name>
    <name type="synonym">Haematococcus pluvialis</name>
    <dbReference type="NCBI Taxonomy" id="44745"/>
    <lineage>
        <taxon>Eukaryota</taxon>
        <taxon>Viridiplantae</taxon>
        <taxon>Chlorophyta</taxon>
        <taxon>core chlorophytes</taxon>
        <taxon>Chlorophyceae</taxon>
        <taxon>CS clade</taxon>
        <taxon>Chlamydomonadales</taxon>
        <taxon>Haematococcaceae</taxon>
        <taxon>Haematococcus</taxon>
    </lineage>
</organism>
<dbReference type="AlphaFoldDB" id="A0A699ZPM3"/>
<name>A0A699ZPM3_HAELA</name>
<comment type="caution">
    <text evidence="1">The sequence shown here is derived from an EMBL/GenBank/DDBJ whole genome shotgun (WGS) entry which is preliminary data.</text>
</comment>
<dbReference type="Proteomes" id="UP000485058">
    <property type="component" value="Unassembled WGS sequence"/>
</dbReference>
<evidence type="ECO:0000313" key="1">
    <source>
        <dbReference type="EMBL" id="GFH20846.1"/>
    </source>
</evidence>
<sequence length="70" mass="7497">MYSLPKDSDRFDPRKHASVLLNINEKQQTTTPGLAGGSTSRRVHFVSNVCKHAPDGPGAAPNAGRPKNSL</sequence>
<gene>
    <name evidence="1" type="ORF">HaLaN_18039</name>
</gene>
<feature type="non-terminal residue" evidence="1">
    <location>
        <position position="1"/>
    </location>
</feature>
<protein>
    <submittedName>
        <fullName evidence="1">Uncharacterized protein</fullName>
    </submittedName>
</protein>
<evidence type="ECO:0000313" key="2">
    <source>
        <dbReference type="Proteomes" id="UP000485058"/>
    </source>
</evidence>
<keyword evidence="2" id="KW-1185">Reference proteome</keyword>
<accession>A0A699ZPM3</accession>
<dbReference type="EMBL" id="BLLF01001709">
    <property type="protein sequence ID" value="GFH20846.1"/>
    <property type="molecule type" value="Genomic_DNA"/>
</dbReference>